<keyword evidence="7 8" id="KW-0472">Membrane</keyword>
<feature type="transmembrane region" description="Helical" evidence="8">
    <location>
        <begin position="357"/>
        <end position="378"/>
    </location>
</feature>
<dbReference type="SUPFAM" id="SSF82866">
    <property type="entry name" value="Multidrug efflux transporter AcrB transmembrane domain"/>
    <property type="match status" value="2"/>
</dbReference>
<keyword evidence="4" id="KW-0997">Cell inner membrane</keyword>
<dbReference type="GO" id="GO:0042910">
    <property type="term" value="F:xenobiotic transmembrane transporter activity"/>
    <property type="evidence" value="ECO:0007669"/>
    <property type="project" value="TreeGrafter"/>
</dbReference>
<feature type="transmembrane region" description="Helical" evidence="8">
    <location>
        <begin position="384"/>
        <end position="408"/>
    </location>
</feature>
<keyword evidence="10" id="KW-1185">Reference proteome</keyword>
<feature type="transmembrane region" description="Helical" evidence="8">
    <location>
        <begin position="899"/>
        <end position="923"/>
    </location>
</feature>
<dbReference type="AlphaFoldDB" id="A0A420ELI5"/>
<evidence type="ECO:0000256" key="6">
    <source>
        <dbReference type="ARBA" id="ARBA00022989"/>
    </source>
</evidence>
<evidence type="ECO:0000256" key="8">
    <source>
        <dbReference type="SAM" id="Phobius"/>
    </source>
</evidence>
<evidence type="ECO:0000256" key="2">
    <source>
        <dbReference type="ARBA" id="ARBA00022448"/>
    </source>
</evidence>
<dbReference type="FunFam" id="1.20.1640.10:FF:000001">
    <property type="entry name" value="Efflux pump membrane transporter"/>
    <property type="match status" value="1"/>
</dbReference>
<dbReference type="Proteomes" id="UP000286482">
    <property type="component" value="Unassembled WGS sequence"/>
</dbReference>
<accession>A0A420ELI5</accession>
<dbReference type="Gene3D" id="1.20.1640.10">
    <property type="entry name" value="Multidrug efflux transporter AcrB transmembrane domain"/>
    <property type="match status" value="2"/>
</dbReference>
<keyword evidence="6 8" id="KW-1133">Transmembrane helix</keyword>
<feature type="transmembrane region" description="Helical" evidence="8">
    <location>
        <begin position="873"/>
        <end position="893"/>
    </location>
</feature>
<protein>
    <submittedName>
        <fullName evidence="9">Transporter</fullName>
    </submittedName>
</protein>
<keyword evidence="2" id="KW-0813">Transport</keyword>
<evidence type="ECO:0000313" key="10">
    <source>
        <dbReference type="Proteomes" id="UP000286482"/>
    </source>
</evidence>
<dbReference type="PANTHER" id="PTHR32063:SF28">
    <property type="entry name" value="BLR2861 PROTEIN"/>
    <property type="match status" value="1"/>
</dbReference>
<dbReference type="Gene3D" id="3.30.70.1440">
    <property type="entry name" value="Multidrug efflux transporter AcrB pore domain"/>
    <property type="match status" value="1"/>
</dbReference>
<dbReference type="Gene3D" id="3.30.70.1320">
    <property type="entry name" value="Multidrug efflux transporter AcrB pore domain like"/>
    <property type="match status" value="1"/>
</dbReference>
<dbReference type="SUPFAM" id="SSF82693">
    <property type="entry name" value="Multidrug efflux transporter AcrB pore domain, PN1, PN2, PC1 and PC2 subdomains"/>
    <property type="match status" value="3"/>
</dbReference>
<dbReference type="Gene3D" id="3.30.70.1430">
    <property type="entry name" value="Multidrug efflux transporter AcrB pore domain"/>
    <property type="match status" value="2"/>
</dbReference>
<feature type="transmembrane region" description="Helical" evidence="8">
    <location>
        <begin position="846"/>
        <end position="866"/>
    </location>
</feature>
<gene>
    <name evidence="9" type="ORF">DBZ36_02550</name>
</gene>
<dbReference type="RefSeq" id="WP_120353351.1">
    <property type="nucleotide sequence ID" value="NZ_RAQO01000002.1"/>
</dbReference>
<comment type="subcellular location">
    <subcellularLocation>
        <location evidence="1">Cell inner membrane</location>
        <topology evidence="1">Multi-pass membrane protein</topology>
    </subcellularLocation>
</comment>
<evidence type="ECO:0000256" key="4">
    <source>
        <dbReference type="ARBA" id="ARBA00022519"/>
    </source>
</evidence>
<dbReference type="GO" id="GO:0005886">
    <property type="term" value="C:plasma membrane"/>
    <property type="evidence" value="ECO:0007669"/>
    <property type="project" value="UniProtKB-SubCell"/>
</dbReference>
<evidence type="ECO:0000256" key="5">
    <source>
        <dbReference type="ARBA" id="ARBA00022692"/>
    </source>
</evidence>
<name>A0A420ELI5_9ALTE</name>
<comment type="caution">
    <text evidence="9">The sequence shown here is derived from an EMBL/GenBank/DDBJ whole genome shotgun (WGS) entry which is preliminary data.</text>
</comment>
<feature type="transmembrane region" description="Helical" evidence="8">
    <location>
        <begin position="429"/>
        <end position="449"/>
    </location>
</feature>
<proteinExistence type="predicted"/>
<dbReference type="PRINTS" id="PR00702">
    <property type="entry name" value="ACRIFLAVINRP"/>
</dbReference>
<evidence type="ECO:0000256" key="1">
    <source>
        <dbReference type="ARBA" id="ARBA00004429"/>
    </source>
</evidence>
<evidence type="ECO:0000313" key="9">
    <source>
        <dbReference type="EMBL" id="RKF21548.1"/>
    </source>
</evidence>
<sequence length="1016" mass="110031">MKFTDIFIRRPVLALALSLLLVILGIQAIFKMQVREYPELTNTVVTISTAYYGAPSDVIQGFITQPLQQAIAEADNLDFLQSESRMGSSTITAYMEIGTDPDAALSEIMAKVNSVRARLPSEALDPNISRSTGSSTSIMYLAFASDELNSAQISDYLQRTVQPKLVTVTGVSKANVYGPNLSVRVWLDPLKMVAHKLTASQVAAALRQNNYRAAPGQAKSRFGLINVEADTDLKTVDEFKQMIVMRSDSGIVRLGDIAEIEMNAGRETIRAKVDGSSAVVIAIDPTPTANPLEVAKLIKEMYSEIDNNLPDNIDMQLLYDSTEYIESSINEVLTTIVEATIIVVITIFLFMGNLRAVIIPVIAIPLSLIGVCLAMQVLGFSINLLTLLAMVLAIGLVVDDAIVVVENVDRHIRMGKSPFDAAVIGTREIAVPVISMTITLIAVYSPIALLGGLTGALFKEFALTLAGAVFVSGFVALTLSPVMCAGILKKNENPGRFELAVHRFLDRLDDAYASTLAVTLKRRPAIVIFAIIVFASLYPLMQLIPSELAPAEDKGASILMVSAPPGSNLDYIDQYMDEVSRRTLEINDIEGTFTMAGIPSADSGLGIIRSVLWDQREHDQDTLMNMVKDTGKDIAGVSATSFPMPVLPGSSGGYPVQMVIKGIGDYRSILAMATELQNEATQAGYFVFSDLDLKYKTPQLSVEVDRDKAGAYGVKMEDIANTMSMLMGDGYINHINIDGRSYEVIPQVKRGDRLTPELIGNYYVNSVSGAPVPLVNLIDWKLNGEPSSLLQMDQSNTVTLNAVLMPGQAMGDALNFLEQKAADILPPGYTFDYKGESRQFVQEGSALYVTFALALAIIFLVLAAQFESWRDPLVIMVSVPLAICGALLLMGWGLASMNIYTQIGMITLVGLITKHGILMCEVAKEQQMEFGKSKVEAIQYAARIRLRAILMTTISMVAGLIPLLLAVGPGAAARFDIGMVICAGLSIGTIFTLFVLPTIYTLLGANHKALPEVEHL</sequence>
<feature type="transmembrane region" description="Helical" evidence="8">
    <location>
        <begin position="525"/>
        <end position="544"/>
    </location>
</feature>
<dbReference type="OrthoDB" id="9757904at2"/>
<feature type="transmembrane region" description="Helical" evidence="8">
    <location>
        <begin position="977"/>
        <end position="1003"/>
    </location>
</feature>
<dbReference type="PANTHER" id="PTHR32063">
    <property type="match status" value="1"/>
</dbReference>
<evidence type="ECO:0000256" key="3">
    <source>
        <dbReference type="ARBA" id="ARBA00022475"/>
    </source>
</evidence>
<feature type="transmembrane region" description="Helical" evidence="8">
    <location>
        <begin position="461"/>
        <end position="488"/>
    </location>
</feature>
<dbReference type="Gene3D" id="3.30.2090.10">
    <property type="entry name" value="Multidrug efflux transporter AcrB TolC docking domain, DN and DC subdomains"/>
    <property type="match status" value="2"/>
</dbReference>
<reference evidence="9 10" key="1">
    <citation type="submission" date="2018-09" db="EMBL/GenBank/DDBJ databases">
        <authorList>
            <person name="Wang Z."/>
        </authorList>
    </citation>
    <scope>NUCLEOTIDE SEQUENCE [LARGE SCALE GENOMIC DNA]</scope>
    <source>
        <strain evidence="9 10">ALS 81</strain>
    </source>
</reference>
<dbReference type="SUPFAM" id="SSF82714">
    <property type="entry name" value="Multidrug efflux transporter AcrB TolC docking domain, DN and DC subdomains"/>
    <property type="match status" value="2"/>
</dbReference>
<dbReference type="Pfam" id="PF00873">
    <property type="entry name" value="ACR_tran"/>
    <property type="match status" value="1"/>
</dbReference>
<feature type="transmembrane region" description="Helical" evidence="8">
    <location>
        <begin position="944"/>
        <end position="965"/>
    </location>
</feature>
<keyword evidence="3" id="KW-1003">Cell membrane</keyword>
<evidence type="ECO:0000256" key="7">
    <source>
        <dbReference type="ARBA" id="ARBA00023136"/>
    </source>
</evidence>
<dbReference type="InterPro" id="IPR027463">
    <property type="entry name" value="AcrB_DN_DC_subdom"/>
</dbReference>
<dbReference type="EMBL" id="RAQO01000002">
    <property type="protein sequence ID" value="RKF21548.1"/>
    <property type="molecule type" value="Genomic_DNA"/>
</dbReference>
<feature type="transmembrane region" description="Helical" evidence="8">
    <location>
        <begin position="332"/>
        <end position="350"/>
    </location>
</feature>
<dbReference type="InterPro" id="IPR001036">
    <property type="entry name" value="Acrflvin-R"/>
</dbReference>
<organism evidence="9 10">
    <name type="scientific">Alginatibacterium sediminis</name>
    <dbReference type="NCBI Taxonomy" id="2164068"/>
    <lineage>
        <taxon>Bacteria</taxon>
        <taxon>Pseudomonadati</taxon>
        <taxon>Pseudomonadota</taxon>
        <taxon>Gammaproteobacteria</taxon>
        <taxon>Alteromonadales</taxon>
        <taxon>Alteromonadaceae</taxon>
        <taxon>Alginatibacterium</taxon>
    </lineage>
</organism>
<keyword evidence="5 8" id="KW-0812">Transmembrane</keyword>